<feature type="transmembrane region" description="Helical" evidence="5">
    <location>
        <begin position="115"/>
        <end position="134"/>
    </location>
</feature>
<evidence type="ECO:0000256" key="1">
    <source>
        <dbReference type="ARBA" id="ARBA00004141"/>
    </source>
</evidence>
<feature type="transmembrane region" description="Helical" evidence="5">
    <location>
        <begin position="227"/>
        <end position="250"/>
    </location>
</feature>
<keyword evidence="4 5" id="KW-0472">Membrane</keyword>
<evidence type="ECO:0000259" key="6">
    <source>
        <dbReference type="PROSITE" id="PS50850"/>
    </source>
</evidence>
<feature type="domain" description="Major facilitator superfamily (MFS) profile" evidence="6">
    <location>
        <begin position="17"/>
        <end position="496"/>
    </location>
</feature>
<comment type="caution">
    <text evidence="7">The sequence shown here is derived from an EMBL/GenBank/DDBJ whole genome shotgun (WGS) entry which is preliminary data.</text>
</comment>
<evidence type="ECO:0000256" key="5">
    <source>
        <dbReference type="SAM" id="Phobius"/>
    </source>
</evidence>
<evidence type="ECO:0000256" key="4">
    <source>
        <dbReference type="ARBA" id="ARBA00023136"/>
    </source>
</evidence>
<feature type="transmembrane region" description="Helical" evidence="5">
    <location>
        <begin position="336"/>
        <end position="357"/>
    </location>
</feature>
<dbReference type="Gene3D" id="1.20.1720.10">
    <property type="entry name" value="Multidrug resistance protein D"/>
    <property type="match status" value="1"/>
</dbReference>
<dbReference type="AlphaFoldDB" id="A0A1X3FDA2"/>
<evidence type="ECO:0000256" key="3">
    <source>
        <dbReference type="ARBA" id="ARBA00022989"/>
    </source>
</evidence>
<feature type="transmembrane region" description="Helical" evidence="5">
    <location>
        <begin position="399"/>
        <end position="422"/>
    </location>
</feature>
<keyword evidence="2 5" id="KW-0812">Transmembrane</keyword>
<dbReference type="GO" id="GO:0005886">
    <property type="term" value="C:plasma membrane"/>
    <property type="evidence" value="ECO:0007669"/>
    <property type="project" value="TreeGrafter"/>
</dbReference>
<dbReference type="EMBL" id="NAFI01000186">
    <property type="protein sequence ID" value="OSJ03653.1"/>
    <property type="molecule type" value="Genomic_DNA"/>
</dbReference>
<feature type="transmembrane region" description="Helical" evidence="5">
    <location>
        <begin position="172"/>
        <end position="192"/>
    </location>
</feature>
<sequence>MSASLPASAATGSHHAITVAALMATYMEAVNISLPNAALPHIQGTLSMGNDEVGWVFTAYMAAGAAVMPMARWLAGRYGRKTVYQVALAVFVVGLILNTLATTSLQFVFARMVQGAASGAFAPLSLATLLDVLPQPRHARITLVWSVCIVLGISSGASIGGWLSEYHGWRSIFYFSLPMAAFISMTVALLLPEKRTEQNPRFDFFGLATLSVGMIGLQMVLDRGERLEWFASAEIWTEAAVSMLGFYLFIVHVMTTDVHFLNKALFKDRNFILSTIMFFAVGFVLLPTLALTSPMLEELLEYPVDTTGYMTLARGVTLVGTVALMGFAPARIDNRLFIFGGMAAVIYANSLMLGYSPVMDQRLVVAATLLQGTGLGMLLPSLGKVAFSALDPKFRPEGTALLSLSRVYGSTIGIAVVQIFFYNNTQAMHLALAKNLTPYRAAAHVAGSIAKTDLAALNGMITQQAAVVAVIDQFKILMFAMLIVSPLVLFLHKPRQPISVK</sequence>
<comment type="subcellular location">
    <subcellularLocation>
        <location evidence="1">Membrane</location>
        <topology evidence="1">Multi-pass membrane protein</topology>
    </subcellularLocation>
</comment>
<dbReference type="GO" id="GO:0022857">
    <property type="term" value="F:transmembrane transporter activity"/>
    <property type="evidence" value="ECO:0007669"/>
    <property type="project" value="InterPro"/>
</dbReference>
<dbReference type="InterPro" id="IPR011701">
    <property type="entry name" value="MFS"/>
</dbReference>
<accession>A0A1X3FDA2</accession>
<feature type="transmembrane region" description="Helical" evidence="5">
    <location>
        <begin position="141"/>
        <end position="160"/>
    </location>
</feature>
<gene>
    <name evidence="7" type="ORF">BSZ18_30530</name>
</gene>
<proteinExistence type="predicted"/>
<dbReference type="PANTHER" id="PTHR23501:SF174">
    <property type="entry name" value="MULTIDRUG EXPORT PROTEIN EMRB-RELATED"/>
    <property type="match status" value="1"/>
</dbReference>
<protein>
    <submittedName>
        <fullName evidence="7">MFS transporter</fullName>
    </submittedName>
</protein>
<dbReference type="SUPFAM" id="SSF103473">
    <property type="entry name" value="MFS general substrate transporter"/>
    <property type="match status" value="1"/>
</dbReference>
<name>A0A1X3FDA2_9BRAD</name>
<evidence type="ECO:0000313" key="7">
    <source>
        <dbReference type="EMBL" id="OSJ03653.1"/>
    </source>
</evidence>
<feature type="transmembrane region" description="Helical" evidence="5">
    <location>
        <begin position="53"/>
        <end position="74"/>
    </location>
</feature>
<keyword evidence="3 5" id="KW-1133">Transmembrane helix</keyword>
<feature type="transmembrane region" description="Helical" evidence="5">
    <location>
        <begin position="204"/>
        <end position="221"/>
    </location>
</feature>
<dbReference type="InterPro" id="IPR020846">
    <property type="entry name" value="MFS_dom"/>
</dbReference>
<dbReference type="RefSeq" id="WP_085359354.1">
    <property type="nucleotide sequence ID" value="NZ_NAFD01000193.1"/>
</dbReference>
<dbReference type="PROSITE" id="PS50850">
    <property type="entry name" value="MFS"/>
    <property type="match status" value="1"/>
</dbReference>
<dbReference type="Proteomes" id="UP000193553">
    <property type="component" value="Unassembled WGS sequence"/>
</dbReference>
<dbReference type="PANTHER" id="PTHR23501">
    <property type="entry name" value="MAJOR FACILITATOR SUPERFAMILY"/>
    <property type="match status" value="1"/>
</dbReference>
<feature type="transmembrane region" description="Helical" evidence="5">
    <location>
        <begin position="86"/>
        <end position="109"/>
    </location>
</feature>
<dbReference type="InterPro" id="IPR036259">
    <property type="entry name" value="MFS_trans_sf"/>
</dbReference>
<dbReference type="OrthoDB" id="9771737at2"/>
<dbReference type="Gene3D" id="1.20.1250.20">
    <property type="entry name" value="MFS general substrate transporter like domains"/>
    <property type="match status" value="1"/>
</dbReference>
<organism evidence="7 8">
    <name type="scientific">Bradyrhizobium canariense</name>
    <dbReference type="NCBI Taxonomy" id="255045"/>
    <lineage>
        <taxon>Bacteria</taxon>
        <taxon>Pseudomonadati</taxon>
        <taxon>Pseudomonadota</taxon>
        <taxon>Alphaproteobacteria</taxon>
        <taxon>Hyphomicrobiales</taxon>
        <taxon>Nitrobacteraceae</taxon>
        <taxon>Bradyrhizobium</taxon>
    </lineage>
</organism>
<feature type="transmembrane region" description="Helical" evidence="5">
    <location>
        <begin position="271"/>
        <end position="291"/>
    </location>
</feature>
<evidence type="ECO:0000256" key="2">
    <source>
        <dbReference type="ARBA" id="ARBA00022692"/>
    </source>
</evidence>
<feature type="transmembrane region" description="Helical" evidence="5">
    <location>
        <begin position="363"/>
        <end position="387"/>
    </location>
</feature>
<dbReference type="Pfam" id="PF07690">
    <property type="entry name" value="MFS_1"/>
    <property type="match status" value="1"/>
</dbReference>
<feature type="transmembrane region" description="Helical" evidence="5">
    <location>
        <begin position="474"/>
        <end position="491"/>
    </location>
</feature>
<reference evidence="7 8" key="1">
    <citation type="submission" date="2017-03" db="EMBL/GenBank/DDBJ databases">
        <title>Whole genome sequences of fourteen strains of Bradyrhizobium canariense and one strain of Bradyrhizobium japonicum isolated from Lupinus (Papilionoideae: Genisteae) species in Algeria.</title>
        <authorList>
            <person name="Crovadore J."/>
            <person name="Chekireb D."/>
            <person name="Brachmann A."/>
            <person name="Chablais R."/>
            <person name="Cochard B."/>
            <person name="Lefort F."/>
        </authorList>
    </citation>
    <scope>NUCLEOTIDE SEQUENCE [LARGE SCALE GENOMIC DNA]</scope>
    <source>
        <strain evidence="7 8">UBMA195</strain>
    </source>
</reference>
<evidence type="ECO:0000313" key="8">
    <source>
        <dbReference type="Proteomes" id="UP000193553"/>
    </source>
</evidence>
<feature type="transmembrane region" description="Helical" evidence="5">
    <location>
        <begin position="311"/>
        <end position="329"/>
    </location>
</feature>